<protein>
    <submittedName>
        <fullName evidence="2">Uncharacterized protein</fullName>
    </submittedName>
</protein>
<dbReference type="InterPro" id="IPR008862">
    <property type="entry name" value="Tcp11"/>
</dbReference>
<dbReference type="PANTHER" id="PTHR12832">
    <property type="entry name" value="TESTIS-SPECIFIC PROTEIN PBS13 T-COMPLEX 11"/>
    <property type="match status" value="1"/>
</dbReference>
<name>A0ABY9DUF4_VITVI</name>
<dbReference type="Pfam" id="PF05794">
    <property type="entry name" value="Tcp11"/>
    <property type="match status" value="1"/>
</dbReference>
<proteinExistence type="inferred from homology"/>
<evidence type="ECO:0000256" key="1">
    <source>
        <dbReference type="ARBA" id="ARBA00010954"/>
    </source>
</evidence>
<reference evidence="2 3" key="1">
    <citation type="journal article" date="2023" name="Hortic Res">
        <title>The complete reference genome for grapevine (Vitis vinifera L.) genetics and breeding.</title>
        <authorList>
            <person name="Shi X."/>
            <person name="Cao S."/>
            <person name="Wang X."/>
            <person name="Huang S."/>
            <person name="Wang Y."/>
            <person name="Liu Z."/>
            <person name="Liu W."/>
            <person name="Leng X."/>
            <person name="Peng Y."/>
            <person name="Wang N."/>
            <person name="Wang Y."/>
            <person name="Ma Z."/>
            <person name="Xu X."/>
            <person name="Zhang F."/>
            <person name="Xue H."/>
            <person name="Zhong H."/>
            <person name="Wang Y."/>
            <person name="Zhang K."/>
            <person name="Velt A."/>
            <person name="Avia K."/>
            <person name="Holtgrawe D."/>
            <person name="Grimplet J."/>
            <person name="Matus J.T."/>
            <person name="Ware D."/>
            <person name="Wu X."/>
            <person name="Wang H."/>
            <person name="Liu C."/>
            <person name="Fang Y."/>
            <person name="Rustenholz C."/>
            <person name="Cheng Z."/>
            <person name="Xiao H."/>
            <person name="Zhou Y."/>
        </authorList>
    </citation>
    <scope>NUCLEOTIDE SEQUENCE [LARGE SCALE GENOMIC DNA]</scope>
    <source>
        <strain evidence="3">cv. Pinot noir / PN40024</strain>
        <tissue evidence="2">Leaf</tissue>
    </source>
</reference>
<evidence type="ECO:0000313" key="3">
    <source>
        <dbReference type="Proteomes" id="UP001227230"/>
    </source>
</evidence>
<dbReference type="PANTHER" id="PTHR12832:SF34">
    <property type="entry name" value="T-COMPLEX PROTEIN 11"/>
    <property type="match status" value="1"/>
</dbReference>
<organism evidence="2 3">
    <name type="scientific">Vitis vinifera</name>
    <name type="common">Grape</name>
    <dbReference type="NCBI Taxonomy" id="29760"/>
    <lineage>
        <taxon>Eukaryota</taxon>
        <taxon>Viridiplantae</taxon>
        <taxon>Streptophyta</taxon>
        <taxon>Embryophyta</taxon>
        <taxon>Tracheophyta</taxon>
        <taxon>Spermatophyta</taxon>
        <taxon>Magnoliopsida</taxon>
        <taxon>eudicotyledons</taxon>
        <taxon>Gunneridae</taxon>
        <taxon>Pentapetalae</taxon>
        <taxon>rosids</taxon>
        <taxon>Vitales</taxon>
        <taxon>Vitaceae</taxon>
        <taxon>Viteae</taxon>
        <taxon>Vitis</taxon>
    </lineage>
</organism>
<dbReference type="EMBL" id="CP126665">
    <property type="protein sequence ID" value="WKA10693.1"/>
    <property type="molecule type" value="Genomic_DNA"/>
</dbReference>
<dbReference type="Proteomes" id="UP001227230">
    <property type="component" value="Chromosome 18"/>
</dbReference>
<evidence type="ECO:0000313" key="2">
    <source>
        <dbReference type="EMBL" id="WKA10693.1"/>
    </source>
</evidence>
<gene>
    <name evidence="2" type="ORF">VitviT2T_028253</name>
</gene>
<keyword evidence="3" id="KW-1185">Reference proteome</keyword>
<accession>A0ABY9DUF4</accession>
<sequence>MEKAFWDGLMESMKEDEPNYDRVVELMLEVRDKICNVAPRSWKPEIVEASKRDIWAIITLQATVRDRGRRLAIAPVLSPYRRRNVGCGRLSEMTRQGLLATVNDPDNRPV</sequence>
<comment type="similarity">
    <text evidence="1">Belongs to the TCP11 family.</text>
</comment>